<reference evidence="2 3" key="1">
    <citation type="submission" date="2024-01" db="EMBL/GenBank/DDBJ databases">
        <title>The genomes of 5 underutilized Papilionoideae crops provide insights into root nodulation and disease resistance.</title>
        <authorList>
            <person name="Yuan L."/>
        </authorList>
    </citation>
    <scope>NUCLEOTIDE SEQUENCE [LARGE SCALE GENOMIC DNA]</scope>
    <source>
        <strain evidence="2">LY-2023</strain>
        <tissue evidence="2">Leaf</tissue>
    </source>
</reference>
<dbReference type="AlphaFoldDB" id="A0AAN9KM15"/>
<keyword evidence="3" id="KW-1185">Reference proteome</keyword>
<dbReference type="EMBL" id="JAYKXN010000001">
    <property type="protein sequence ID" value="KAK7319917.1"/>
    <property type="molecule type" value="Genomic_DNA"/>
</dbReference>
<evidence type="ECO:0000256" key="1">
    <source>
        <dbReference type="SAM" id="MobiDB-lite"/>
    </source>
</evidence>
<protein>
    <submittedName>
        <fullName evidence="2">Uncharacterized protein</fullName>
    </submittedName>
</protein>
<evidence type="ECO:0000313" key="2">
    <source>
        <dbReference type="EMBL" id="KAK7319917.1"/>
    </source>
</evidence>
<feature type="region of interest" description="Disordered" evidence="1">
    <location>
        <begin position="45"/>
        <end position="67"/>
    </location>
</feature>
<proteinExistence type="predicted"/>
<accession>A0AAN9KM15</accession>
<name>A0AAN9KM15_CLITE</name>
<organism evidence="2 3">
    <name type="scientific">Clitoria ternatea</name>
    <name type="common">Butterfly pea</name>
    <dbReference type="NCBI Taxonomy" id="43366"/>
    <lineage>
        <taxon>Eukaryota</taxon>
        <taxon>Viridiplantae</taxon>
        <taxon>Streptophyta</taxon>
        <taxon>Embryophyta</taxon>
        <taxon>Tracheophyta</taxon>
        <taxon>Spermatophyta</taxon>
        <taxon>Magnoliopsida</taxon>
        <taxon>eudicotyledons</taxon>
        <taxon>Gunneridae</taxon>
        <taxon>Pentapetalae</taxon>
        <taxon>rosids</taxon>
        <taxon>fabids</taxon>
        <taxon>Fabales</taxon>
        <taxon>Fabaceae</taxon>
        <taxon>Papilionoideae</taxon>
        <taxon>50 kb inversion clade</taxon>
        <taxon>NPAAA clade</taxon>
        <taxon>indigoferoid/millettioid clade</taxon>
        <taxon>Phaseoleae</taxon>
        <taxon>Clitoria</taxon>
    </lineage>
</organism>
<dbReference type="Proteomes" id="UP001359559">
    <property type="component" value="Unassembled WGS sequence"/>
</dbReference>
<sequence>MGRCVDDRRNVAHGGARVVGHRWRAPSKGMMTSRNTPPQRLRLRQNYEPITPSPIKPRRCFADGGQE</sequence>
<gene>
    <name evidence="2" type="ORF">RJT34_04646</name>
</gene>
<comment type="caution">
    <text evidence="2">The sequence shown here is derived from an EMBL/GenBank/DDBJ whole genome shotgun (WGS) entry which is preliminary data.</text>
</comment>
<evidence type="ECO:0000313" key="3">
    <source>
        <dbReference type="Proteomes" id="UP001359559"/>
    </source>
</evidence>